<evidence type="ECO:0000313" key="1">
    <source>
        <dbReference type="EMBL" id="KAI8650869.1"/>
    </source>
</evidence>
<dbReference type="Proteomes" id="UP001065298">
    <property type="component" value="Chromosome 12"/>
</dbReference>
<comment type="caution">
    <text evidence="1">The sequence shown here is derived from an EMBL/GenBank/DDBJ whole genome shotgun (WGS) entry which is preliminary data.</text>
</comment>
<evidence type="ECO:0000313" key="2">
    <source>
        <dbReference type="Proteomes" id="UP001065298"/>
    </source>
</evidence>
<sequence length="132" mass="14577">MLTVGRNHHWTLTGRPLDAQEPGQDEVDTGLALDDNASSTASLASTILEYRMLNGRRYDSERGNAQYWVSNDEQSNAALDINHHVITPIYGGKLDFADGFPSTKVIGTNISAIQPSWTPPNLEFQIDDCTQE</sequence>
<protein>
    <submittedName>
        <fullName evidence="1">Uncharacterized protein</fullName>
    </submittedName>
</protein>
<reference evidence="1" key="1">
    <citation type="submission" date="2022-06" db="EMBL/GenBank/DDBJ databases">
        <title>Fusarium solani species complex genomes reveal bases of compartmentalisation and animal pathogenesis.</title>
        <authorList>
            <person name="Tsai I.J."/>
        </authorList>
    </citation>
    <scope>NUCLEOTIDE SEQUENCE</scope>
    <source>
        <strain evidence="1">Fu6.1</strain>
    </source>
</reference>
<keyword evidence="2" id="KW-1185">Reference proteome</keyword>
<name>A0ACC0QG81_9HYPO</name>
<dbReference type="EMBL" id="CM046514">
    <property type="protein sequence ID" value="KAI8650869.1"/>
    <property type="molecule type" value="Genomic_DNA"/>
</dbReference>
<proteinExistence type="predicted"/>
<organism evidence="1 2">
    <name type="scientific">Fusarium keratoplasticum</name>
    <dbReference type="NCBI Taxonomy" id="1328300"/>
    <lineage>
        <taxon>Eukaryota</taxon>
        <taxon>Fungi</taxon>
        <taxon>Dikarya</taxon>
        <taxon>Ascomycota</taxon>
        <taxon>Pezizomycotina</taxon>
        <taxon>Sordariomycetes</taxon>
        <taxon>Hypocreomycetidae</taxon>
        <taxon>Hypocreales</taxon>
        <taxon>Nectriaceae</taxon>
        <taxon>Fusarium</taxon>
        <taxon>Fusarium solani species complex</taxon>
    </lineage>
</organism>
<accession>A0ACC0QG81</accession>
<gene>
    <name evidence="1" type="ORF">NCS57_01422000</name>
</gene>